<name>A0A7R9L5I5_9ACAR</name>
<dbReference type="EMBL" id="CAJPIZ010016475">
    <property type="protein sequence ID" value="CAG2115714.1"/>
    <property type="molecule type" value="Genomic_DNA"/>
</dbReference>
<keyword evidence="2" id="KW-1185">Reference proteome</keyword>
<reference evidence="1" key="1">
    <citation type="submission" date="2020-11" db="EMBL/GenBank/DDBJ databases">
        <authorList>
            <person name="Tran Van P."/>
        </authorList>
    </citation>
    <scope>NUCLEOTIDE SEQUENCE</scope>
</reference>
<dbReference type="AlphaFoldDB" id="A0A7R9L5I5"/>
<sequence length="174" mass="19759">MSQTSSRPPSEANNRAYWFASAPKQTATGMRAVGGNDYQLPVDITDTAGDECLCADKCPIAQRGRQIMLNNNANQMNNNNYYNTSDSPHLLMDALNLQISNRNYRKVIRPRYQATSASNPATPHTDTYWFAQTGVEPVVSPDTDGRDGLKFEEKLRLCRERQEDERQRRLQDIE</sequence>
<proteinExistence type="predicted"/>
<evidence type="ECO:0000313" key="1">
    <source>
        <dbReference type="EMBL" id="CAD7635284.1"/>
    </source>
</evidence>
<dbReference type="Proteomes" id="UP000759131">
    <property type="component" value="Unassembled WGS sequence"/>
</dbReference>
<protein>
    <submittedName>
        <fullName evidence="1">Uncharacterized protein</fullName>
    </submittedName>
</protein>
<dbReference type="OrthoDB" id="6531000at2759"/>
<accession>A0A7R9L5I5</accession>
<organism evidence="1">
    <name type="scientific">Medioppia subpectinata</name>
    <dbReference type="NCBI Taxonomy" id="1979941"/>
    <lineage>
        <taxon>Eukaryota</taxon>
        <taxon>Metazoa</taxon>
        <taxon>Ecdysozoa</taxon>
        <taxon>Arthropoda</taxon>
        <taxon>Chelicerata</taxon>
        <taxon>Arachnida</taxon>
        <taxon>Acari</taxon>
        <taxon>Acariformes</taxon>
        <taxon>Sarcoptiformes</taxon>
        <taxon>Oribatida</taxon>
        <taxon>Brachypylina</taxon>
        <taxon>Oppioidea</taxon>
        <taxon>Oppiidae</taxon>
        <taxon>Medioppia</taxon>
    </lineage>
</organism>
<dbReference type="EMBL" id="OC871050">
    <property type="protein sequence ID" value="CAD7635284.1"/>
    <property type="molecule type" value="Genomic_DNA"/>
</dbReference>
<gene>
    <name evidence="1" type="ORF">OSB1V03_LOCUS15675</name>
</gene>
<feature type="non-terminal residue" evidence="1">
    <location>
        <position position="174"/>
    </location>
</feature>
<evidence type="ECO:0000313" key="2">
    <source>
        <dbReference type="Proteomes" id="UP000759131"/>
    </source>
</evidence>